<accession>A0A2T7BFY2</accession>
<gene>
    <name evidence="1" type="ORF">DCC81_12850</name>
</gene>
<evidence type="ECO:0000313" key="1">
    <source>
        <dbReference type="EMBL" id="PUZ25191.1"/>
    </source>
</evidence>
<keyword evidence="2" id="KW-1185">Reference proteome</keyword>
<name>A0A2T7BFY2_9BACT</name>
<reference evidence="1 2" key="1">
    <citation type="submission" date="2018-04" db="EMBL/GenBank/DDBJ databases">
        <title>Chitinophaga fuyangensis sp. nov., isolated from soil in a chemical factory.</title>
        <authorList>
            <person name="Chen K."/>
        </authorList>
    </citation>
    <scope>NUCLEOTIDE SEQUENCE [LARGE SCALE GENOMIC DNA]</scope>
    <source>
        <strain evidence="1 2">LY-1</strain>
    </source>
</reference>
<dbReference type="AlphaFoldDB" id="A0A2T7BFY2"/>
<comment type="caution">
    <text evidence="1">The sequence shown here is derived from an EMBL/GenBank/DDBJ whole genome shotgun (WGS) entry which is preliminary data.</text>
</comment>
<dbReference type="Proteomes" id="UP000244450">
    <property type="component" value="Unassembled WGS sequence"/>
</dbReference>
<organism evidence="1 2">
    <name type="scientific">Chitinophaga parva</name>
    <dbReference type="NCBI Taxonomy" id="2169414"/>
    <lineage>
        <taxon>Bacteria</taxon>
        <taxon>Pseudomonadati</taxon>
        <taxon>Bacteroidota</taxon>
        <taxon>Chitinophagia</taxon>
        <taxon>Chitinophagales</taxon>
        <taxon>Chitinophagaceae</taxon>
        <taxon>Chitinophaga</taxon>
    </lineage>
</organism>
<proteinExistence type="predicted"/>
<protein>
    <submittedName>
        <fullName evidence="1">Uncharacterized protein</fullName>
    </submittedName>
</protein>
<evidence type="ECO:0000313" key="2">
    <source>
        <dbReference type="Proteomes" id="UP000244450"/>
    </source>
</evidence>
<dbReference type="EMBL" id="QCYK01000002">
    <property type="protein sequence ID" value="PUZ25191.1"/>
    <property type="molecule type" value="Genomic_DNA"/>
</dbReference>
<sequence length="65" mass="7810">MCDLNCDTKIRAAFKIPIAKAEIYIFFKKYFPLPENFQRYRKKCMLYVANRQYAVKSKAQKKPLQ</sequence>